<dbReference type="SUPFAM" id="SSF55469">
    <property type="entry name" value="FMN-dependent nitroreductase-like"/>
    <property type="match status" value="1"/>
</dbReference>
<dbReference type="Gene3D" id="3.40.109.10">
    <property type="entry name" value="NADH Oxidase"/>
    <property type="match status" value="1"/>
</dbReference>
<dbReference type="PANTHER" id="PTHR43673:SF2">
    <property type="entry name" value="NITROREDUCTASE"/>
    <property type="match status" value="1"/>
</dbReference>
<evidence type="ECO:0000256" key="4">
    <source>
        <dbReference type="ARBA" id="ARBA00022643"/>
    </source>
</evidence>
<comment type="caution">
    <text evidence="7">The sequence shown here is derived from an EMBL/GenBank/DDBJ whole genome shotgun (WGS) entry which is preliminary data.</text>
</comment>
<protein>
    <recommendedName>
        <fullName evidence="6">Nitroreductase domain-containing protein</fullName>
    </recommendedName>
</protein>
<dbReference type="GeneID" id="94830901"/>
<sequence>MTKLNQAAIDGLGNPIIVQKILDTQKMGGYENITCYDCSALVFMVKDKERNTHPELTNLDAGIAAGMLMSAIAAYGLNSIPLGIFTNPKVDEVLGLESRSVLMAVAIGKAEGPIPPKVIKNNAKFIE</sequence>
<dbReference type="RefSeq" id="XP_068346654.1">
    <property type="nucleotide sequence ID" value="XM_068496197.1"/>
</dbReference>
<evidence type="ECO:0000313" key="8">
    <source>
        <dbReference type="Proteomes" id="UP000179807"/>
    </source>
</evidence>
<name>A0A1J4J7X0_9EUKA</name>
<evidence type="ECO:0000259" key="6">
    <source>
        <dbReference type="Pfam" id="PF00881"/>
    </source>
</evidence>
<evidence type="ECO:0000256" key="1">
    <source>
        <dbReference type="ARBA" id="ARBA00001917"/>
    </source>
</evidence>
<keyword evidence="3" id="KW-0285">Flavoprotein</keyword>
<comment type="cofactor">
    <cofactor evidence="1">
        <name>FMN</name>
        <dbReference type="ChEBI" id="CHEBI:58210"/>
    </cofactor>
</comment>
<keyword evidence="8" id="KW-1185">Reference proteome</keyword>
<accession>A0A1J4J7X0</accession>
<evidence type="ECO:0000256" key="5">
    <source>
        <dbReference type="ARBA" id="ARBA00023002"/>
    </source>
</evidence>
<proteinExistence type="inferred from homology"/>
<gene>
    <name evidence="7" type="ORF">TRFO_11721</name>
</gene>
<reference evidence="7" key="1">
    <citation type="submission" date="2016-10" db="EMBL/GenBank/DDBJ databases">
        <authorList>
            <person name="Benchimol M."/>
            <person name="Almeida L.G."/>
            <person name="Vasconcelos A.T."/>
            <person name="Perreira-Neves A."/>
            <person name="Rosa I.A."/>
            <person name="Tasca T."/>
            <person name="Bogo M.R."/>
            <person name="de Souza W."/>
        </authorList>
    </citation>
    <scope>NUCLEOTIDE SEQUENCE [LARGE SCALE GENOMIC DNA]</scope>
    <source>
        <strain evidence="7">K</strain>
    </source>
</reference>
<keyword evidence="5" id="KW-0560">Oxidoreductase</keyword>
<dbReference type="VEuPathDB" id="TrichDB:TRFO_11721"/>
<dbReference type="AlphaFoldDB" id="A0A1J4J7X0"/>
<dbReference type="InterPro" id="IPR029479">
    <property type="entry name" value="Nitroreductase"/>
</dbReference>
<dbReference type="InterPro" id="IPR000415">
    <property type="entry name" value="Nitroreductase-like"/>
</dbReference>
<dbReference type="EMBL" id="MLAK01001393">
    <property type="protein sequence ID" value="OHS93517.1"/>
    <property type="molecule type" value="Genomic_DNA"/>
</dbReference>
<feature type="domain" description="Nitroreductase" evidence="6">
    <location>
        <begin position="32"/>
        <end position="109"/>
    </location>
</feature>
<evidence type="ECO:0000313" key="7">
    <source>
        <dbReference type="EMBL" id="OHS93517.1"/>
    </source>
</evidence>
<dbReference type="Proteomes" id="UP000179807">
    <property type="component" value="Unassembled WGS sequence"/>
</dbReference>
<dbReference type="GO" id="GO:0016491">
    <property type="term" value="F:oxidoreductase activity"/>
    <property type="evidence" value="ECO:0007669"/>
    <property type="project" value="UniProtKB-KW"/>
</dbReference>
<evidence type="ECO:0000256" key="2">
    <source>
        <dbReference type="ARBA" id="ARBA00007118"/>
    </source>
</evidence>
<keyword evidence="4" id="KW-0288">FMN</keyword>
<dbReference type="Pfam" id="PF00881">
    <property type="entry name" value="Nitroreductase"/>
    <property type="match status" value="1"/>
</dbReference>
<dbReference type="PANTHER" id="PTHR43673">
    <property type="entry name" value="NAD(P)H NITROREDUCTASE YDGI-RELATED"/>
    <property type="match status" value="1"/>
</dbReference>
<organism evidence="7 8">
    <name type="scientific">Tritrichomonas foetus</name>
    <dbReference type="NCBI Taxonomy" id="1144522"/>
    <lineage>
        <taxon>Eukaryota</taxon>
        <taxon>Metamonada</taxon>
        <taxon>Parabasalia</taxon>
        <taxon>Tritrichomonadida</taxon>
        <taxon>Tritrichomonadidae</taxon>
        <taxon>Tritrichomonas</taxon>
    </lineage>
</organism>
<evidence type="ECO:0000256" key="3">
    <source>
        <dbReference type="ARBA" id="ARBA00022630"/>
    </source>
</evidence>
<comment type="similarity">
    <text evidence="2">Belongs to the nitroreductase family.</text>
</comment>